<keyword evidence="6 7" id="KW-0472">Membrane</keyword>
<proteinExistence type="inferred from homology"/>
<protein>
    <recommendedName>
        <fullName evidence="7">Phosphatidylglycerol--prolipoprotein diacylglyceryl transferase</fullName>
        <ecNumber evidence="7">2.5.1.145</ecNumber>
    </recommendedName>
</protein>
<dbReference type="NCBIfam" id="TIGR00544">
    <property type="entry name" value="lgt"/>
    <property type="match status" value="1"/>
</dbReference>
<evidence type="ECO:0000256" key="1">
    <source>
        <dbReference type="ARBA" id="ARBA00007150"/>
    </source>
</evidence>
<name>A0A839QQR1_9MICO</name>
<comment type="pathway">
    <text evidence="7">Protein modification; lipoprotein biosynthesis (diacylglyceryl transfer).</text>
</comment>
<dbReference type="Proteomes" id="UP000568050">
    <property type="component" value="Unassembled WGS sequence"/>
</dbReference>
<keyword evidence="3 7" id="KW-0808">Transferase</keyword>
<evidence type="ECO:0000256" key="7">
    <source>
        <dbReference type="HAMAP-Rule" id="MF_01147"/>
    </source>
</evidence>
<dbReference type="UniPathway" id="UPA00664"/>
<evidence type="ECO:0000256" key="3">
    <source>
        <dbReference type="ARBA" id="ARBA00022679"/>
    </source>
</evidence>
<feature type="binding site" evidence="7">
    <location>
        <position position="142"/>
    </location>
    <ligand>
        <name>a 1,2-diacyl-sn-glycero-3-phospho-(1'-sn-glycerol)</name>
        <dbReference type="ChEBI" id="CHEBI:64716"/>
    </ligand>
</feature>
<dbReference type="PROSITE" id="PS01311">
    <property type="entry name" value="LGT"/>
    <property type="match status" value="1"/>
</dbReference>
<sequence>MSLATIPSPTVNAISLGPLTIHFYALCILTGIGVGLFWATKRWQKRGGTSDSIFDICFVAIIAGIIGARLYHVLITDPATYFGPGGNPIEILQIWKGGLGIGGAVVVGGLAAWVMCRMKGVSIAVLADSIAPALFVSQAIGRIGNWFNQELYGGPTDLPWGLDITCEQNGQIIAGCVAGAYHPTFLYEALWNLTMCVLVLVISERLRIGGGRVFWMYVMGYSLGRSWMETIRIDDAPIIAGLRIHLWVYLIVFLIGALVFAALTARYRRRSWEARRVHDIHGPTASAAGPDSDDEDVPAIARAVDERAERTDQD</sequence>
<gene>
    <name evidence="7" type="primary">lgt</name>
    <name evidence="9" type="ORF">FHX50_000590</name>
</gene>
<dbReference type="HAMAP" id="MF_01147">
    <property type="entry name" value="Lgt"/>
    <property type="match status" value="1"/>
</dbReference>
<reference evidence="9 10" key="1">
    <citation type="submission" date="2020-08" db="EMBL/GenBank/DDBJ databases">
        <title>Sequencing the genomes of 1000 actinobacteria strains.</title>
        <authorList>
            <person name="Klenk H.-P."/>
        </authorList>
    </citation>
    <scope>NUCLEOTIDE SEQUENCE [LARGE SCALE GENOMIC DNA]</scope>
    <source>
        <strain evidence="9 10">DSM 23040</strain>
    </source>
</reference>
<keyword evidence="2 7" id="KW-1003">Cell membrane</keyword>
<feature type="compositionally biased region" description="Basic and acidic residues" evidence="8">
    <location>
        <begin position="303"/>
        <end position="314"/>
    </location>
</feature>
<feature type="transmembrane region" description="Helical" evidence="7">
    <location>
        <begin position="121"/>
        <end position="141"/>
    </location>
</feature>
<evidence type="ECO:0000256" key="6">
    <source>
        <dbReference type="ARBA" id="ARBA00023136"/>
    </source>
</evidence>
<keyword evidence="9" id="KW-0449">Lipoprotein</keyword>
<evidence type="ECO:0000313" key="9">
    <source>
        <dbReference type="EMBL" id="MBB3022342.1"/>
    </source>
</evidence>
<comment type="similarity">
    <text evidence="1 7">Belongs to the Lgt family.</text>
</comment>
<dbReference type="RefSeq" id="WP_183374311.1">
    <property type="nucleotide sequence ID" value="NZ_CBCSFZ010000002.1"/>
</dbReference>
<dbReference type="PANTHER" id="PTHR30589:SF0">
    <property type="entry name" value="PHOSPHATIDYLGLYCEROL--PROLIPOPROTEIN DIACYLGLYCERYL TRANSFERASE"/>
    <property type="match status" value="1"/>
</dbReference>
<dbReference type="EC" id="2.5.1.145" evidence="7"/>
<dbReference type="Pfam" id="PF01790">
    <property type="entry name" value="LGT"/>
    <property type="match status" value="1"/>
</dbReference>
<keyword evidence="4 7" id="KW-0812">Transmembrane</keyword>
<feature type="transmembrane region" description="Helical" evidence="7">
    <location>
        <begin position="52"/>
        <end position="74"/>
    </location>
</feature>
<feature type="transmembrane region" description="Helical" evidence="7">
    <location>
        <begin position="247"/>
        <end position="267"/>
    </location>
</feature>
<keyword evidence="5 7" id="KW-1133">Transmembrane helix</keyword>
<accession>A0A839QQR1</accession>
<dbReference type="EMBL" id="JACHWP010000001">
    <property type="protein sequence ID" value="MBB3022342.1"/>
    <property type="molecule type" value="Genomic_DNA"/>
</dbReference>
<dbReference type="GO" id="GO:0005886">
    <property type="term" value="C:plasma membrane"/>
    <property type="evidence" value="ECO:0007669"/>
    <property type="project" value="UniProtKB-SubCell"/>
</dbReference>
<comment type="caution">
    <text evidence="9">The sequence shown here is derived from an EMBL/GenBank/DDBJ whole genome shotgun (WGS) entry which is preliminary data.</text>
</comment>
<feature type="transmembrane region" description="Helical" evidence="7">
    <location>
        <begin position="20"/>
        <end position="40"/>
    </location>
</feature>
<dbReference type="PANTHER" id="PTHR30589">
    <property type="entry name" value="PROLIPOPROTEIN DIACYLGLYCERYL TRANSFERASE"/>
    <property type="match status" value="1"/>
</dbReference>
<evidence type="ECO:0000256" key="4">
    <source>
        <dbReference type="ARBA" id="ARBA00022692"/>
    </source>
</evidence>
<comment type="catalytic activity">
    <reaction evidence="7">
        <text>L-cysteinyl-[prolipoprotein] + a 1,2-diacyl-sn-glycero-3-phospho-(1'-sn-glycerol) = an S-1,2-diacyl-sn-glyceryl-L-cysteinyl-[prolipoprotein] + sn-glycerol 1-phosphate + H(+)</text>
        <dbReference type="Rhea" id="RHEA:56712"/>
        <dbReference type="Rhea" id="RHEA-COMP:14679"/>
        <dbReference type="Rhea" id="RHEA-COMP:14680"/>
        <dbReference type="ChEBI" id="CHEBI:15378"/>
        <dbReference type="ChEBI" id="CHEBI:29950"/>
        <dbReference type="ChEBI" id="CHEBI:57685"/>
        <dbReference type="ChEBI" id="CHEBI:64716"/>
        <dbReference type="ChEBI" id="CHEBI:140658"/>
        <dbReference type="EC" id="2.5.1.145"/>
    </reaction>
</comment>
<dbReference type="GO" id="GO:0008961">
    <property type="term" value="F:phosphatidylglycerol-prolipoprotein diacylglyceryl transferase activity"/>
    <property type="evidence" value="ECO:0007669"/>
    <property type="project" value="UniProtKB-UniRule"/>
</dbReference>
<feature type="transmembrane region" description="Helical" evidence="7">
    <location>
        <begin position="209"/>
        <end position="227"/>
    </location>
</feature>
<dbReference type="InterPro" id="IPR001640">
    <property type="entry name" value="Lgt"/>
</dbReference>
<feature type="transmembrane region" description="Helical" evidence="7">
    <location>
        <begin position="94"/>
        <end position="114"/>
    </location>
</feature>
<evidence type="ECO:0000313" key="10">
    <source>
        <dbReference type="Proteomes" id="UP000568050"/>
    </source>
</evidence>
<feature type="region of interest" description="Disordered" evidence="8">
    <location>
        <begin position="283"/>
        <end position="314"/>
    </location>
</feature>
<evidence type="ECO:0000256" key="5">
    <source>
        <dbReference type="ARBA" id="ARBA00022989"/>
    </source>
</evidence>
<dbReference type="GO" id="GO:0042158">
    <property type="term" value="P:lipoprotein biosynthetic process"/>
    <property type="evidence" value="ECO:0007669"/>
    <property type="project" value="UniProtKB-UniRule"/>
</dbReference>
<evidence type="ECO:0000256" key="2">
    <source>
        <dbReference type="ARBA" id="ARBA00022475"/>
    </source>
</evidence>
<keyword evidence="10" id="KW-1185">Reference proteome</keyword>
<evidence type="ECO:0000256" key="8">
    <source>
        <dbReference type="SAM" id="MobiDB-lite"/>
    </source>
</evidence>
<comment type="subcellular location">
    <subcellularLocation>
        <location evidence="7">Cell membrane</location>
        <topology evidence="7">Multi-pass membrane protein</topology>
    </subcellularLocation>
</comment>
<organism evidence="9 10">
    <name type="scientific">Helcobacillus massiliensis</name>
    <dbReference type="NCBI Taxonomy" id="521392"/>
    <lineage>
        <taxon>Bacteria</taxon>
        <taxon>Bacillati</taxon>
        <taxon>Actinomycetota</taxon>
        <taxon>Actinomycetes</taxon>
        <taxon>Micrococcales</taxon>
        <taxon>Dermabacteraceae</taxon>
        <taxon>Helcobacillus</taxon>
    </lineage>
</organism>
<dbReference type="AlphaFoldDB" id="A0A839QQR1"/>
<feature type="transmembrane region" description="Helical" evidence="7">
    <location>
        <begin position="185"/>
        <end position="202"/>
    </location>
</feature>
<comment type="function">
    <text evidence="7">Catalyzes the transfer of the diacylglyceryl group from phosphatidylglycerol to the sulfhydryl group of the N-terminal cysteine of a prolipoprotein, the first step in the formation of mature lipoproteins.</text>
</comment>